<dbReference type="AlphaFoldDB" id="A0A1H8LMN4"/>
<dbReference type="Proteomes" id="UP000181951">
    <property type="component" value="Unassembled WGS sequence"/>
</dbReference>
<dbReference type="Gene3D" id="1.10.1200.10">
    <property type="entry name" value="ACP-like"/>
    <property type="match status" value="1"/>
</dbReference>
<dbReference type="PROSITE" id="PS50075">
    <property type="entry name" value="CARRIER"/>
    <property type="match status" value="1"/>
</dbReference>
<accession>A0A1H8LMN4</accession>
<keyword evidence="3" id="KW-1185">Reference proteome</keyword>
<protein>
    <submittedName>
        <fullName evidence="2">Acyl carrier protein</fullName>
    </submittedName>
</protein>
<sequence length="84" mass="8943">MPATPEAATRERLRAILADILEMDVTDGDVDASFYDDLGVSSLEKVAIVTRVENEFAVTLTDGEAAAMTSLRSAVTVLADKGVR</sequence>
<gene>
    <name evidence="2" type="ORF">SAMN05216267_101688</name>
</gene>
<evidence type="ECO:0000313" key="2">
    <source>
        <dbReference type="EMBL" id="SEO06058.1"/>
    </source>
</evidence>
<name>A0A1H8LMN4_9ACTN</name>
<evidence type="ECO:0000313" key="3">
    <source>
        <dbReference type="Proteomes" id="UP000181951"/>
    </source>
</evidence>
<dbReference type="InterPro" id="IPR036736">
    <property type="entry name" value="ACP-like_sf"/>
</dbReference>
<organism evidence="2 3">
    <name type="scientific">Actinacidiphila rubida</name>
    <dbReference type="NCBI Taxonomy" id="310780"/>
    <lineage>
        <taxon>Bacteria</taxon>
        <taxon>Bacillati</taxon>
        <taxon>Actinomycetota</taxon>
        <taxon>Actinomycetes</taxon>
        <taxon>Kitasatosporales</taxon>
        <taxon>Streptomycetaceae</taxon>
        <taxon>Actinacidiphila</taxon>
    </lineage>
</organism>
<proteinExistence type="predicted"/>
<dbReference type="SUPFAM" id="SSF47336">
    <property type="entry name" value="ACP-like"/>
    <property type="match status" value="1"/>
</dbReference>
<dbReference type="InterPro" id="IPR009081">
    <property type="entry name" value="PP-bd_ACP"/>
</dbReference>
<dbReference type="RefSeq" id="WP_069461700.1">
    <property type="nucleotide sequence ID" value="NZ_FODD01000016.1"/>
</dbReference>
<dbReference type="STRING" id="310780.SAMN05216267_101688"/>
<dbReference type="Pfam" id="PF00550">
    <property type="entry name" value="PP-binding"/>
    <property type="match status" value="1"/>
</dbReference>
<dbReference type="EMBL" id="FODD01000016">
    <property type="protein sequence ID" value="SEO06058.1"/>
    <property type="molecule type" value="Genomic_DNA"/>
</dbReference>
<reference evidence="2 3" key="1">
    <citation type="submission" date="2016-10" db="EMBL/GenBank/DDBJ databases">
        <authorList>
            <person name="de Groot N.N."/>
        </authorList>
    </citation>
    <scope>NUCLEOTIDE SEQUENCE [LARGE SCALE GENOMIC DNA]</scope>
    <source>
        <strain evidence="2 3">CGMCC 4.2026</strain>
    </source>
</reference>
<evidence type="ECO:0000259" key="1">
    <source>
        <dbReference type="PROSITE" id="PS50075"/>
    </source>
</evidence>
<feature type="domain" description="Carrier" evidence="1">
    <location>
        <begin position="7"/>
        <end position="82"/>
    </location>
</feature>